<dbReference type="GO" id="GO:0009143">
    <property type="term" value="P:nucleoside triphosphate catabolic process"/>
    <property type="evidence" value="ECO:0007669"/>
    <property type="project" value="InterPro"/>
</dbReference>
<dbReference type="Pfam" id="PF12643">
    <property type="entry name" value="MazG-like"/>
    <property type="match status" value="1"/>
</dbReference>
<dbReference type="AlphaFoldDB" id="A0A937K2C1"/>
<dbReference type="RefSeq" id="WP_202765890.1">
    <property type="nucleotide sequence ID" value="NZ_JAESWA010000010.1"/>
</dbReference>
<proteinExistence type="predicted"/>
<name>A0A937K2C1_9CLOT</name>
<comment type="caution">
    <text evidence="1">The sequence shown here is derived from an EMBL/GenBank/DDBJ whole genome shotgun (WGS) entry which is preliminary data.</text>
</comment>
<gene>
    <name evidence="1" type="ORF">JK634_01615</name>
</gene>
<reference evidence="1" key="1">
    <citation type="submission" date="2021-01" db="EMBL/GenBank/DDBJ databases">
        <title>Genome public.</title>
        <authorList>
            <person name="Liu C."/>
            <person name="Sun Q."/>
        </authorList>
    </citation>
    <scope>NUCLEOTIDE SEQUENCE</scope>
    <source>
        <strain evidence="1">YIM B02565</strain>
    </source>
</reference>
<accession>A0A937K2C1</accession>
<dbReference type="Proteomes" id="UP000623681">
    <property type="component" value="Unassembled WGS sequence"/>
</dbReference>
<keyword evidence="2" id="KW-1185">Reference proteome</keyword>
<evidence type="ECO:0000313" key="1">
    <source>
        <dbReference type="EMBL" id="MBL4930507.1"/>
    </source>
</evidence>
<protein>
    <submittedName>
        <fullName evidence="1">MazG-like family protein</fullName>
    </submittedName>
</protein>
<dbReference type="EMBL" id="JAESWA010000010">
    <property type="protein sequence ID" value="MBL4930507.1"/>
    <property type="molecule type" value="Genomic_DNA"/>
</dbReference>
<dbReference type="GO" id="GO:0047429">
    <property type="term" value="F:nucleoside triphosphate diphosphatase activity"/>
    <property type="evidence" value="ECO:0007669"/>
    <property type="project" value="InterPro"/>
</dbReference>
<sequence length="106" mass="12282">MRKDEFNIMGDIKLIEELKAQLICVIGEFFQLLTRGSNVAKDAVLECISSAMIILYLLGEKLGYSYLQIDENTKEKIRIGIVDEDNQENYGDALRKLHHHLKERRD</sequence>
<organism evidence="1 2">
    <name type="scientific">Clostridium paridis</name>
    <dbReference type="NCBI Taxonomy" id="2803863"/>
    <lineage>
        <taxon>Bacteria</taxon>
        <taxon>Bacillati</taxon>
        <taxon>Bacillota</taxon>
        <taxon>Clostridia</taxon>
        <taxon>Eubacteriales</taxon>
        <taxon>Clostridiaceae</taxon>
        <taxon>Clostridium</taxon>
    </lineage>
</organism>
<evidence type="ECO:0000313" key="2">
    <source>
        <dbReference type="Proteomes" id="UP000623681"/>
    </source>
</evidence>
<dbReference type="InterPro" id="IPR025984">
    <property type="entry name" value="DCTPP"/>
</dbReference>